<dbReference type="Gene3D" id="3.40.50.720">
    <property type="entry name" value="NAD(P)-binding Rossmann-like Domain"/>
    <property type="match status" value="1"/>
</dbReference>
<evidence type="ECO:0000256" key="1">
    <source>
        <dbReference type="ARBA" id="ARBA00006484"/>
    </source>
</evidence>
<dbReference type="EMBL" id="JAZGSY010000208">
    <property type="protein sequence ID" value="KAL1838544.1"/>
    <property type="molecule type" value="Genomic_DNA"/>
</dbReference>
<feature type="region of interest" description="Disordered" evidence="4">
    <location>
        <begin position="1"/>
        <end position="90"/>
    </location>
</feature>
<feature type="compositionally biased region" description="Basic residues" evidence="4">
    <location>
        <begin position="78"/>
        <end position="89"/>
    </location>
</feature>
<reference evidence="5 6" key="1">
    <citation type="journal article" date="2024" name="Commun. Biol.">
        <title>Comparative genomic analysis of thermophilic fungi reveals convergent evolutionary adaptations and gene losses.</title>
        <authorList>
            <person name="Steindorff A.S."/>
            <person name="Aguilar-Pontes M.V."/>
            <person name="Robinson A.J."/>
            <person name="Andreopoulos B."/>
            <person name="LaButti K."/>
            <person name="Kuo A."/>
            <person name="Mondo S."/>
            <person name="Riley R."/>
            <person name="Otillar R."/>
            <person name="Haridas S."/>
            <person name="Lipzen A."/>
            <person name="Grimwood J."/>
            <person name="Schmutz J."/>
            <person name="Clum A."/>
            <person name="Reid I.D."/>
            <person name="Moisan M.C."/>
            <person name="Butler G."/>
            <person name="Nguyen T.T.M."/>
            <person name="Dewar K."/>
            <person name="Conant G."/>
            <person name="Drula E."/>
            <person name="Henrissat B."/>
            <person name="Hansel C."/>
            <person name="Singer S."/>
            <person name="Hutchinson M.I."/>
            <person name="de Vries R.P."/>
            <person name="Natvig D.O."/>
            <person name="Powell A.J."/>
            <person name="Tsang A."/>
            <person name="Grigoriev I.V."/>
        </authorList>
    </citation>
    <scope>NUCLEOTIDE SEQUENCE [LARGE SCALE GENOMIC DNA]</scope>
    <source>
        <strain evidence="5 6">CBS 620.91</strain>
    </source>
</reference>
<keyword evidence="2" id="KW-0521">NADP</keyword>
<dbReference type="Pfam" id="PF13561">
    <property type="entry name" value="adh_short_C2"/>
    <property type="match status" value="1"/>
</dbReference>
<dbReference type="PRINTS" id="PR00081">
    <property type="entry name" value="GDHRDH"/>
</dbReference>
<accession>A0ABR3V9M9</accession>
<dbReference type="Proteomes" id="UP001583172">
    <property type="component" value="Unassembled WGS sequence"/>
</dbReference>
<dbReference type="InterPro" id="IPR036291">
    <property type="entry name" value="NAD(P)-bd_dom_sf"/>
</dbReference>
<feature type="compositionally biased region" description="Basic and acidic residues" evidence="4">
    <location>
        <begin position="60"/>
        <end position="69"/>
    </location>
</feature>
<feature type="region of interest" description="Disordered" evidence="4">
    <location>
        <begin position="149"/>
        <end position="181"/>
    </location>
</feature>
<dbReference type="PROSITE" id="PS00061">
    <property type="entry name" value="ADH_SHORT"/>
    <property type="match status" value="1"/>
</dbReference>
<dbReference type="PRINTS" id="PR00080">
    <property type="entry name" value="SDRFAMILY"/>
</dbReference>
<comment type="caution">
    <text evidence="5">The sequence shown here is derived from an EMBL/GenBank/DDBJ whole genome shotgun (WGS) entry which is preliminary data.</text>
</comment>
<feature type="compositionally biased region" description="Basic and acidic residues" evidence="4">
    <location>
        <begin position="17"/>
        <end position="28"/>
    </location>
</feature>
<dbReference type="InterPro" id="IPR020904">
    <property type="entry name" value="Sc_DH/Rdtase_CS"/>
</dbReference>
<proteinExistence type="inferred from homology"/>
<dbReference type="PANTHER" id="PTHR48107">
    <property type="entry name" value="NADPH-DEPENDENT ALDEHYDE REDUCTASE-LIKE PROTEIN, CHLOROPLASTIC-RELATED"/>
    <property type="match status" value="1"/>
</dbReference>
<keyword evidence="6" id="KW-1185">Reference proteome</keyword>
<name>A0ABR3V9M9_HUMIN</name>
<evidence type="ECO:0000256" key="4">
    <source>
        <dbReference type="SAM" id="MobiDB-lite"/>
    </source>
</evidence>
<sequence>MENARRSAFKSEPVSVKTERGVRIKEEFPPALSSIPAVKSELRQSLSAIPPAPSSVVKNEPTDDHRLPRAPDSQNQRNRSRHDRRRHYGSNHLTLKMHGYHIRAHYGKGKVDFVVTKTANDIKYLSWTRTKSDMFTKFRNAKFMIEQSGPSSGGFKPVPQKAQAQDLPGLEKKMEPSSESTKLEGAGQAYEYLAAGKLKGCKALITGGDSGIGRSVAVLFAREGADVSIAYLPAEQPDAEETKAMVEKEGRRCVLIPGDLCDYDTCKATVEKHAQEYDGVLHVLVNNASKQMMCKDLQEIDLQNVESTFKSNILGMIAVTKYALKYMKQGGSIINTTSTVAFRGTASMVDYAATKGAIVSFTKSLAAQLMPKGIRVNAVAPGPVHTPLQPASRPAEQMEKFGEKGGIGRVGQPSEIAPSFVFLASKDAELYYGQVLHAYPLGD</sequence>
<evidence type="ECO:0000313" key="5">
    <source>
        <dbReference type="EMBL" id="KAL1838544.1"/>
    </source>
</evidence>
<comment type="similarity">
    <text evidence="1">Belongs to the short-chain dehydrogenases/reductases (SDR) family.</text>
</comment>
<keyword evidence="3" id="KW-0560">Oxidoreductase</keyword>
<dbReference type="InterPro" id="IPR002347">
    <property type="entry name" value="SDR_fam"/>
</dbReference>
<organism evidence="5 6">
    <name type="scientific">Humicola insolens</name>
    <name type="common">Soft-rot fungus</name>
    <dbReference type="NCBI Taxonomy" id="85995"/>
    <lineage>
        <taxon>Eukaryota</taxon>
        <taxon>Fungi</taxon>
        <taxon>Dikarya</taxon>
        <taxon>Ascomycota</taxon>
        <taxon>Pezizomycotina</taxon>
        <taxon>Sordariomycetes</taxon>
        <taxon>Sordariomycetidae</taxon>
        <taxon>Sordariales</taxon>
        <taxon>Chaetomiaceae</taxon>
        <taxon>Mycothermus</taxon>
    </lineage>
</organism>
<evidence type="ECO:0000256" key="2">
    <source>
        <dbReference type="ARBA" id="ARBA00022857"/>
    </source>
</evidence>
<dbReference type="SUPFAM" id="SSF51735">
    <property type="entry name" value="NAD(P)-binding Rossmann-fold domains"/>
    <property type="match status" value="1"/>
</dbReference>
<evidence type="ECO:0000313" key="6">
    <source>
        <dbReference type="Proteomes" id="UP001583172"/>
    </source>
</evidence>
<dbReference type="PANTHER" id="PTHR48107:SF16">
    <property type="entry name" value="NADPH-DEPENDENT ALDEHYDE REDUCTASE 1, CHLOROPLASTIC"/>
    <property type="match status" value="1"/>
</dbReference>
<gene>
    <name evidence="5" type="ORF">VTJ49DRAFT_2542</name>
</gene>
<evidence type="ECO:0000256" key="3">
    <source>
        <dbReference type="ARBA" id="ARBA00023002"/>
    </source>
</evidence>
<protein>
    <submittedName>
        <fullName evidence="5">Uncharacterized protein</fullName>
    </submittedName>
</protein>